<dbReference type="GO" id="GO:0046872">
    <property type="term" value="F:metal ion binding"/>
    <property type="evidence" value="ECO:0007669"/>
    <property type="project" value="UniProtKB-KW"/>
</dbReference>
<keyword evidence="7 10" id="KW-0862">Zinc</keyword>
<dbReference type="AlphaFoldDB" id="A0A517MRZ7"/>
<evidence type="ECO:0000256" key="11">
    <source>
        <dbReference type="SAM" id="MobiDB-lite"/>
    </source>
</evidence>
<name>A0A517MRZ7_9BACT</name>
<keyword evidence="3 10" id="KW-0479">Metal-binding</keyword>
<dbReference type="OrthoDB" id="9809485at2"/>
<dbReference type="CDD" id="cd01854">
    <property type="entry name" value="YjeQ_EngC"/>
    <property type="match status" value="1"/>
</dbReference>
<evidence type="ECO:0000256" key="10">
    <source>
        <dbReference type="HAMAP-Rule" id="MF_01820"/>
    </source>
</evidence>
<dbReference type="HAMAP" id="MF_01820">
    <property type="entry name" value="GTPase_RsgA"/>
    <property type="match status" value="1"/>
</dbReference>
<dbReference type="PROSITE" id="PS51721">
    <property type="entry name" value="G_CP"/>
    <property type="match status" value="1"/>
</dbReference>
<evidence type="ECO:0000256" key="6">
    <source>
        <dbReference type="ARBA" id="ARBA00022801"/>
    </source>
</evidence>
<feature type="binding site" evidence="10">
    <location>
        <position position="293"/>
    </location>
    <ligand>
        <name>Zn(2+)</name>
        <dbReference type="ChEBI" id="CHEBI:29105"/>
    </ligand>
</feature>
<evidence type="ECO:0000256" key="4">
    <source>
        <dbReference type="ARBA" id="ARBA00022730"/>
    </source>
</evidence>
<sequence length="362" mass="39223">MSNFSLRNIGWKPFFQQQVSLEELETGVVARVSAHHGSQILMLGEAGEFSIPAQLAQAADESAGGTAAGEAGACGIAVGDWLLLDAQDHRAIRRLERDTLLFRKAAGEEVKPQVIAANLDTIFIVTSCNEDFNLSRIERYLALTLQAGATPVVVLTKADLCENPAELRHQAEQLHAGLLVETLDARESEQADVLKSWCGPGQSVVLLGSSGVGKSTLANALGTGQLATGGIREKDGKGRHTTTARSLHLLPSGGVLIDNPGVRELQLPACEEGLTDLFEDVLVIARNCRFSNCSHEGDAGCAVMAALEAGELDQRRFASFQKLNAEQAHNSRSLAERRERDRKTGRMYKSMIDKKRRRREES</sequence>
<dbReference type="NCBIfam" id="TIGR00157">
    <property type="entry name" value="ribosome small subunit-dependent GTPase A"/>
    <property type="match status" value="1"/>
</dbReference>
<feature type="domain" description="EngC GTPase" evidence="12">
    <location>
        <begin position="117"/>
        <end position="263"/>
    </location>
</feature>
<keyword evidence="8 10" id="KW-0694">RNA-binding</keyword>
<keyword evidence="15" id="KW-1185">Reference proteome</keyword>
<evidence type="ECO:0000259" key="13">
    <source>
        <dbReference type="PROSITE" id="PS51721"/>
    </source>
</evidence>
<dbReference type="EMBL" id="CP036263">
    <property type="protein sequence ID" value="QDS97658.1"/>
    <property type="molecule type" value="Genomic_DNA"/>
</dbReference>
<dbReference type="EC" id="3.6.1.-" evidence="10"/>
<dbReference type="PANTHER" id="PTHR32120">
    <property type="entry name" value="SMALL RIBOSOMAL SUBUNIT BIOGENESIS GTPASE RSGA"/>
    <property type="match status" value="1"/>
</dbReference>
<feature type="binding site" evidence="10">
    <location>
        <position position="295"/>
    </location>
    <ligand>
        <name>Zn(2+)</name>
        <dbReference type="ChEBI" id="CHEBI:29105"/>
    </ligand>
</feature>
<evidence type="ECO:0000313" key="15">
    <source>
        <dbReference type="Proteomes" id="UP000319852"/>
    </source>
</evidence>
<dbReference type="Gene3D" id="1.10.40.50">
    <property type="entry name" value="Probable gtpase engc, domain 3"/>
    <property type="match status" value="1"/>
</dbReference>
<dbReference type="GO" id="GO:0019843">
    <property type="term" value="F:rRNA binding"/>
    <property type="evidence" value="ECO:0007669"/>
    <property type="project" value="UniProtKB-KW"/>
</dbReference>
<evidence type="ECO:0000256" key="1">
    <source>
        <dbReference type="ARBA" id="ARBA00022490"/>
    </source>
</evidence>
<evidence type="ECO:0000256" key="8">
    <source>
        <dbReference type="ARBA" id="ARBA00022884"/>
    </source>
</evidence>
<dbReference type="InterPro" id="IPR010914">
    <property type="entry name" value="RsgA_GTPase_dom"/>
</dbReference>
<comment type="cofactor">
    <cofactor evidence="10">
        <name>Zn(2+)</name>
        <dbReference type="ChEBI" id="CHEBI:29105"/>
    </cofactor>
    <text evidence="10">Binds 1 zinc ion per subunit.</text>
</comment>
<dbReference type="GO" id="GO:0005737">
    <property type="term" value="C:cytoplasm"/>
    <property type="evidence" value="ECO:0007669"/>
    <property type="project" value="UniProtKB-SubCell"/>
</dbReference>
<accession>A0A517MRZ7</accession>
<feature type="binding site" evidence="10">
    <location>
        <position position="288"/>
    </location>
    <ligand>
        <name>Zn(2+)</name>
        <dbReference type="ChEBI" id="CHEBI:29105"/>
    </ligand>
</feature>
<keyword evidence="1 10" id="KW-0963">Cytoplasm</keyword>
<feature type="domain" description="CP-type G" evidence="13">
    <location>
        <begin position="107"/>
        <end position="265"/>
    </location>
</feature>
<dbReference type="GO" id="GO:0005525">
    <property type="term" value="F:GTP binding"/>
    <property type="evidence" value="ECO:0007669"/>
    <property type="project" value="UniProtKB-UniRule"/>
</dbReference>
<evidence type="ECO:0000259" key="12">
    <source>
        <dbReference type="PROSITE" id="PS50936"/>
    </source>
</evidence>
<feature type="binding site" evidence="10">
    <location>
        <begin position="208"/>
        <end position="216"/>
    </location>
    <ligand>
        <name>GTP</name>
        <dbReference type="ChEBI" id="CHEBI:37565"/>
    </ligand>
</feature>
<proteinExistence type="inferred from homology"/>
<evidence type="ECO:0000256" key="5">
    <source>
        <dbReference type="ARBA" id="ARBA00022741"/>
    </source>
</evidence>
<feature type="binding site" evidence="10">
    <location>
        <position position="301"/>
    </location>
    <ligand>
        <name>Zn(2+)</name>
        <dbReference type="ChEBI" id="CHEBI:29105"/>
    </ligand>
</feature>
<evidence type="ECO:0000256" key="3">
    <source>
        <dbReference type="ARBA" id="ARBA00022723"/>
    </source>
</evidence>
<keyword evidence="6 10" id="KW-0378">Hydrolase</keyword>
<comment type="function">
    <text evidence="10">One of several proteins that assist in the late maturation steps of the functional core of the 30S ribosomal subunit. Helps release RbfA from mature subunits. May play a role in the assembly of ribosomal proteins into the subunit. Circularly permuted GTPase that catalyzes slow GTP hydrolysis, GTPase activity is stimulated by the 30S ribosomal subunit.</text>
</comment>
<dbReference type="PANTHER" id="PTHR32120:SF10">
    <property type="entry name" value="SMALL RIBOSOMAL SUBUNIT BIOGENESIS GTPASE RSGA"/>
    <property type="match status" value="1"/>
</dbReference>
<feature type="compositionally biased region" description="Basic and acidic residues" evidence="11">
    <location>
        <begin position="334"/>
        <end position="344"/>
    </location>
</feature>
<dbReference type="InterPro" id="IPR030378">
    <property type="entry name" value="G_CP_dom"/>
</dbReference>
<organism evidence="14 15">
    <name type="scientific">Adhaeretor mobilis</name>
    <dbReference type="NCBI Taxonomy" id="1930276"/>
    <lineage>
        <taxon>Bacteria</taxon>
        <taxon>Pseudomonadati</taxon>
        <taxon>Planctomycetota</taxon>
        <taxon>Planctomycetia</taxon>
        <taxon>Pirellulales</taxon>
        <taxon>Lacipirellulaceae</taxon>
        <taxon>Adhaeretor</taxon>
    </lineage>
</organism>
<gene>
    <name evidence="14" type="primary">rsgA_1</name>
    <name evidence="10" type="synonym">rsgA</name>
    <name evidence="14" type="ORF">HG15A2_09220</name>
</gene>
<dbReference type="Gene3D" id="3.40.50.300">
    <property type="entry name" value="P-loop containing nucleotide triphosphate hydrolases"/>
    <property type="match status" value="1"/>
</dbReference>
<dbReference type="GO" id="GO:0042274">
    <property type="term" value="P:ribosomal small subunit biogenesis"/>
    <property type="evidence" value="ECO:0007669"/>
    <property type="project" value="UniProtKB-UniRule"/>
</dbReference>
<feature type="binding site" evidence="10">
    <location>
        <begin position="156"/>
        <end position="159"/>
    </location>
    <ligand>
        <name>GTP</name>
        <dbReference type="ChEBI" id="CHEBI:37565"/>
    </ligand>
</feature>
<keyword evidence="4 10" id="KW-0699">rRNA-binding</keyword>
<protein>
    <recommendedName>
        <fullName evidence="10">Small ribosomal subunit biogenesis GTPase RsgA</fullName>
        <ecNumber evidence="10">3.6.1.-</ecNumber>
    </recommendedName>
</protein>
<keyword evidence="2 10" id="KW-0690">Ribosome biogenesis</keyword>
<keyword evidence="9 10" id="KW-0342">GTP-binding</keyword>
<evidence type="ECO:0000256" key="7">
    <source>
        <dbReference type="ARBA" id="ARBA00022833"/>
    </source>
</evidence>
<evidence type="ECO:0000256" key="2">
    <source>
        <dbReference type="ARBA" id="ARBA00022517"/>
    </source>
</evidence>
<dbReference type="GO" id="GO:0003924">
    <property type="term" value="F:GTPase activity"/>
    <property type="evidence" value="ECO:0007669"/>
    <property type="project" value="UniProtKB-UniRule"/>
</dbReference>
<dbReference type="KEGG" id="amob:HG15A2_09220"/>
<comment type="subunit">
    <text evidence="10">Monomer. Associates with 30S ribosomal subunit, binds 16S rRNA.</text>
</comment>
<dbReference type="SUPFAM" id="SSF52540">
    <property type="entry name" value="P-loop containing nucleoside triphosphate hydrolases"/>
    <property type="match status" value="1"/>
</dbReference>
<dbReference type="PROSITE" id="PS50936">
    <property type="entry name" value="ENGC_GTPASE"/>
    <property type="match status" value="1"/>
</dbReference>
<dbReference type="Pfam" id="PF03193">
    <property type="entry name" value="RsgA_GTPase"/>
    <property type="match status" value="1"/>
</dbReference>
<comment type="subcellular location">
    <subcellularLocation>
        <location evidence="10">Cytoplasm</location>
    </subcellularLocation>
</comment>
<dbReference type="Proteomes" id="UP000319852">
    <property type="component" value="Chromosome"/>
</dbReference>
<dbReference type="RefSeq" id="WP_145058214.1">
    <property type="nucleotide sequence ID" value="NZ_CP036263.1"/>
</dbReference>
<dbReference type="InterPro" id="IPR027417">
    <property type="entry name" value="P-loop_NTPase"/>
</dbReference>
<feature type="region of interest" description="Disordered" evidence="11">
    <location>
        <begin position="328"/>
        <end position="362"/>
    </location>
</feature>
<evidence type="ECO:0000313" key="14">
    <source>
        <dbReference type="EMBL" id="QDS97658.1"/>
    </source>
</evidence>
<keyword evidence="5 10" id="KW-0547">Nucleotide-binding</keyword>
<reference evidence="14 15" key="1">
    <citation type="submission" date="2019-02" db="EMBL/GenBank/DDBJ databases">
        <title>Deep-cultivation of Planctomycetes and their phenomic and genomic characterization uncovers novel biology.</title>
        <authorList>
            <person name="Wiegand S."/>
            <person name="Jogler M."/>
            <person name="Boedeker C."/>
            <person name="Pinto D."/>
            <person name="Vollmers J."/>
            <person name="Rivas-Marin E."/>
            <person name="Kohn T."/>
            <person name="Peeters S.H."/>
            <person name="Heuer A."/>
            <person name="Rast P."/>
            <person name="Oberbeckmann S."/>
            <person name="Bunk B."/>
            <person name="Jeske O."/>
            <person name="Meyerdierks A."/>
            <person name="Storesund J.E."/>
            <person name="Kallscheuer N."/>
            <person name="Luecker S."/>
            <person name="Lage O.M."/>
            <person name="Pohl T."/>
            <person name="Merkel B.J."/>
            <person name="Hornburger P."/>
            <person name="Mueller R.-W."/>
            <person name="Bruemmer F."/>
            <person name="Labrenz M."/>
            <person name="Spormann A.M."/>
            <person name="Op den Camp H."/>
            <person name="Overmann J."/>
            <person name="Amann R."/>
            <person name="Jetten M.S.M."/>
            <person name="Mascher T."/>
            <person name="Medema M.H."/>
            <person name="Devos D.P."/>
            <person name="Kaster A.-K."/>
            <person name="Ovreas L."/>
            <person name="Rohde M."/>
            <person name="Galperin M.Y."/>
            <person name="Jogler C."/>
        </authorList>
    </citation>
    <scope>NUCLEOTIDE SEQUENCE [LARGE SCALE GENOMIC DNA]</scope>
    <source>
        <strain evidence="14 15">HG15A2</strain>
    </source>
</reference>
<evidence type="ECO:0000256" key="9">
    <source>
        <dbReference type="ARBA" id="ARBA00023134"/>
    </source>
</evidence>
<dbReference type="InterPro" id="IPR004881">
    <property type="entry name" value="Ribosome_biogen_GTPase_RsgA"/>
</dbReference>
<comment type="similarity">
    <text evidence="10">Belongs to the TRAFAC class YlqF/YawG GTPase family. RsgA subfamily.</text>
</comment>